<feature type="compositionally biased region" description="Low complexity" evidence="4">
    <location>
        <begin position="252"/>
        <end position="265"/>
    </location>
</feature>
<accession>A0A8D0AHZ0</accession>
<dbReference type="InterPro" id="IPR036028">
    <property type="entry name" value="SH3-like_dom_sf"/>
</dbReference>
<feature type="region of interest" description="Disordered" evidence="4">
    <location>
        <begin position="243"/>
        <end position="265"/>
    </location>
</feature>
<name>A0A8D0AHZ0_SANLU</name>
<sequence>DDGSLGNIDDLAQEYSEYYNTCFSDVSDRMEELRKRRVSQELDMVNANSYTHESLGFSSKWDNKKKNKSFWQNFRKSQHKPVMRQTSKGEDIGYVASEITMSDEERIQLMMMVKEKMITVEEALARLKEYERSRQSSSSDTAEWTEGSASNVNQSSNCNSREQSDDEQSEDSVKFKRLHKLVNSTRRVRKKLIKVEEGKKHGSKDFLNLGAPPTCEDNTALYTGVLKRPPLPQELSLPSLTQDELSLDGDTDSLTNSPSSSSLDTWSGHKLVKTFSKSSSNHGLIRPPRRTPMRKALNSISHGRTCSFGGFDLSNRSLHVVNAGCENKEQEAIYREVVKSPTTSRISLGKKVKSVKETMRKRMSKKYSSSLSEQSSPDGAPGSPQSPQPDTDSLEKPKLKAGGSVESLHSSLSGQSSMSGQTVSTTDSSASNRESVKSEDGDDEEPPYRGPFCGRARVHTDFTPSPYDSDSLKLKRGDVIDIISKPPMGTWMGLLNNKVGTFKFIYVDVLSEEEEKPKRPVRRRRKGRPPKPTSVEELLERINLKEHMPTFLFNGYEDLDTFKLLEEDDLDELNIRDPQHRAVLLTAVELLQEYDSSSDPERSGLSGSQEKLLNEGQGLVGDSPRDSGCYESNENLENGKSRKASRSTRSSAGLQSPDYPTLPMTLSTEALQQNSKNQRAKFPKSFFIKPSLKGFNLLGLRKAQRRSPIPSSRSCEDLDGSPQPNGPWKRSHSLGDLHWEQKDLGVELKLTKEAPKSGSSPTKVCREGSPAHNGTPTVSPKGRSNRPPVPSQLPLHPPCPTQVMRTHPKKPPVPPPVPAKKSKERLANGLRHPPLSLPSSPSPTPSPTHSLTRTPPAVQPPWFSDLGGKVAVARKASHAKMSPDLFTLLEQRLEAEGIDLTEEPYSDKHGRCGIPQPLVQRYSEDLAQPVKDVASTMDQLRVKELRKQHRMAIPSGGLTEMCRKPLPSGNISTVSDWLTSIGLPMYTTSLVAAGVDTLSRVALLTESGVWEAGVRDERHARRLVSEARLVGSHREVQS</sequence>
<dbReference type="SUPFAM" id="SSF47769">
    <property type="entry name" value="SAM/Pointed domain"/>
    <property type="match status" value="2"/>
</dbReference>
<feature type="region of interest" description="Disordered" evidence="4">
    <location>
        <begin position="340"/>
        <end position="470"/>
    </location>
</feature>
<evidence type="ECO:0000256" key="4">
    <source>
        <dbReference type="SAM" id="MobiDB-lite"/>
    </source>
</evidence>
<dbReference type="PANTHER" id="PTHR12301:SF3">
    <property type="entry name" value="SAM AND SH3 DOMAIN-CONTAINING PROTEIN 1"/>
    <property type="match status" value="1"/>
</dbReference>
<feature type="compositionally biased region" description="Polar residues" evidence="4">
    <location>
        <begin position="135"/>
        <end position="161"/>
    </location>
</feature>
<dbReference type="Pfam" id="PF07647">
    <property type="entry name" value="SAM_2"/>
    <property type="match status" value="1"/>
</dbReference>
<proteinExistence type="predicted"/>
<feature type="region of interest" description="Disordered" evidence="4">
    <location>
        <begin position="515"/>
        <end position="535"/>
    </location>
</feature>
<dbReference type="InterPro" id="IPR001452">
    <property type="entry name" value="SH3_domain"/>
</dbReference>
<feature type="region of interest" description="Disordered" evidence="4">
    <location>
        <begin position="615"/>
        <end position="663"/>
    </location>
</feature>
<feature type="compositionally biased region" description="Low complexity" evidence="4">
    <location>
        <begin position="402"/>
        <end position="420"/>
    </location>
</feature>
<reference evidence="7" key="1">
    <citation type="submission" date="2025-08" db="UniProtKB">
        <authorList>
            <consortium name="Ensembl"/>
        </authorList>
    </citation>
    <scope>IDENTIFICATION</scope>
</reference>
<dbReference type="Pfam" id="PF00536">
    <property type="entry name" value="SAM_1"/>
    <property type="match status" value="1"/>
</dbReference>
<dbReference type="Pfam" id="PF07653">
    <property type="entry name" value="SH3_2"/>
    <property type="match status" value="1"/>
</dbReference>
<dbReference type="Gene3D" id="2.30.30.40">
    <property type="entry name" value="SH3 Domains"/>
    <property type="match status" value="1"/>
</dbReference>
<feature type="domain" description="SAM" evidence="6">
    <location>
        <begin position="969"/>
        <end position="1033"/>
    </location>
</feature>
<organism evidence="7 8">
    <name type="scientific">Sander lucioperca</name>
    <name type="common">Pike-perch</name>
    <name type="synonym">Perca lucioperca</name>
    <dbReference type="NCBI Taxonomy" id="283035"/>
    <lineage>
        <taxon>Eukaryota</taxon>
        <taxon>Metazoa</taxon>
        <taxon>Chordata</taxon>
        <taxon>Craniata</taxon>
        <taxon>Vertebrata</taxon>
        <taxon>Euteleostomi</taxon>
        <taxon>Actinopterygii</taxon>
        <taxon>Neopterygii</taxon>
        <taxon>Teleostei</taxon>
        <taxon>Neoteleostei</taxon>
        <taxon>Acanthomorphata</taxon>
        <taxon>Eupercaria</taxon>
        <taxon>Perciformes</taxon>
        <taxon>Percoidei</taxon>
        <taxon>Percidae</taxon>
        <taxon>Luciopercinae</taxon>
        <taxon>Sander</taxon>
    </lineage>
</organism>
<gene>
    <name evidence="7" type="primary">sash1a</name>
</gene>
<feature type="compositionally biased region" description="Low complexity" evidence="4">
    <location>
        <begin position="366"/>
        <end position="376"/>
    </location>
</feature>
<dbReference type="GeneTree" id="ENSGT00940000156778"/>
<protein>
    <submittedName>
        <fullName evidence="7">SAM and SH3 domain containing 1a</fullName>
    </submittedName>
</protein>
<feature type="compositionally biased region" description="Low complexity" evidence="4">
    <location>
        <begin position="847"/>
        <end position="856"/>
    </location>
</feature>
<dbReference type="InterPro" id="IPR013761">
    <property type="entry name" value="SAM/pointed_sf"/>
</dbReference>
<evidence type="ECO:0000259" key="5">
    <source>
        <dbReference type="PROSITE" id="PS50002"/>
    </source>
</evidence>
<feature type="region of interest" description="Disordered" evidence="4">
    <location>
        <begin position="751"/>
        <end position="861"/>
    </location>
</feature>
<feature type="region of interest" description="Disordered" evidence="4">
    <location>
        <begin position="130"/>
        <end position="175"/>
    </location>
</feature>
<dbReference type="Ensembl" id="ENSSLUT00000055798.1">
    <property type="protein sequence ID" value="ENSSLUP00000054208.1"/>
    <property type="gene ID" value="ENSSLUG00000023425.1"/>
</dbReference>
<dbReference type="SMART" id="SM00454">
    <property type="entry name" value="SAM"/>
    <property type="match status" value="2"/>
</dbReference>
<feature type="domain" description="SH3" evidence="5">
    <location>
        <begin position="451"/>
        <end position="512"/>
    </location>
</feature>
<dbReference type="PROSITE" id="PS50105">
    <property type="entry name" value="SAM_DOMAIN"/>
    <property type="match status" value="2"/>
</dbReference>
<dbReference type="PROSITE" id="PS50002">
    <property type="entry name" value="SH3"/>
    <property type="match status" value="1"/>
</dbReference>
<dbReference type="FunFam" id="1.10.150.50:FF:000024">
    <property type="entry name" value="Putative sam and sh3 domain-containing protein 1"/>
    <property type="match status" value="1"/>
</dbReference>
<evidence type="ECO:0000256" key="1">
    <source>
        <dbReference type="ARBA" id="ARBA00022443"/>
    </source>
</evidence>
<dbReference type="AlphaFoldDB" id="A0A8D0AHZ0"/>
<feature type="domain" description="SAM" evidence="6">
    <location>
        <begin position="530"/>
        <end position="594"/>
    </location>
</feature>
<dbReference type="FunFam" id="2.30.30.40:FF:000021">
    <property type="entry name" value="Putative sam and sh3 domain-containing protein 1"/>
    <property type="match status" value="1"/>
</dbReference>
<evidence type="ECO:0000256" key="2">
    <source>
        <dbReference type="ARBA" id="ARBA00022553"/>
    </source>
</evidence>
<dbReference type="SMART" id="SM00326">
    <property type="entry name" value="SH3"/>
    <property type="match status" value="1"/>
</dbReference>
<dbReference type="InterPro" id="IPR001660">
    <property type="entry name" value="SAM"/>
</dbReference>
<dbReference type="InterPro" id="IPR021090">
    <property type="entry name" value="SPIDER"/>
</dbReference>
<feature type="compositionally biased region" description="Low complexity" evidence="4">
    <location>
        <begin position="830"/>
        <end position="839"/>
    </location>
</feature>
<evidence type="ECO:0000313" key="7">
    <source>
        <dbReference type="Ensembl" id="ENSSLUP00000054208.1"/>
    </source>
</evidence>
<keyword evidence="1 3" id="KW-0728">SH3 domain</keyword>
<dbReference type="InterPro" id="IPR058666">
    <property type="entry name" value="SASH1/NUB1_homeodomain"/>
</dbReference>
<keyword evidence="8" id="KW-1185">Reference proteome</keyword>
<evidence type="ECO:0000313" key="8">
    <source>
        <dbReference type="Proteomes" id="UP000694568"/>
    </source>
</evidence>
<dbReference type="PANTHER" id="PTHR12301">
    <property type="entry name" value="SAM-DOMAIN, SH3 AND NUCLEAR LOCALIZATION SIGNALS PROTEIN RELATED"/>
    <property type="match status" value="1"/>
</dbReference>
<feature type="region of interest" description="Disordered" evidence="4">
    <location>
        <begin position="702"/>
        <end position="733"/>
    </location>
</feature>
<keyword evidence="2" id="KW-0597">Phosphoprotein</keyword>
<dbReference type="Pfam" id="PF26285">
    <property type="entry name" value="SASH1_Homeodomain"/>
    <property type="match status" value="1"/>
</dbReference>
<dbReference type="SUPFAM" id="SSF50044">
    <property type="entry name" value="SH3-domain"/>
    <property type="match status" value="1"/>
</dbReference>
<dbReference type="InterPro" id="IPR035720">
    <property type="entry name" value="SASH1_SH3"/>
</dbReference>
<evidence type="ECO:0000256" key="3">
    <source>
        <dbReference type="PROSITE-ProRule" id="PRU00192"/>
    </source>
</evidence>
<dbReference type="Pfam" id="PF12485">
    <property type="entry name" value="SPIDER"/>
    <property type="match status" value="1"/>
</dbReference>
<dbReference type="CDD" id="cd11967">
    <property type="entry name" value="SH3_SASH1"/>
    <property type="match status" value="1"/>
</dbReference>
<evidence type="ECO:0000259" key="6">
    <source>
        <dbReference type="PROSITE" id="PS50105"/>
    </source>
</evidence>
<dbReference type="Proteomes" id="UP000694568">
    <property type="component" value="Unplaced"/>
</dbReference>
<reference evidence="7" key="2">
    <citation type="submission" date="2025-09" db="UniProtKB">
        <authorList>
            <consortium name="Ensembl"/>
        </authorList>
    </citation>
    <scope>IDENTIFICATION</scope>
</reference>
<dbReference type="InterPro" id="IPR051725">
    <property type="entry name" value="SAM-SH3_domain_protein"/>
</dbReference>
<dbReference type="Gene3D" id="1.10.150.50">
    <property type="entry name" value="Transcription Factor, Ets-1"/>
    <property type="match status" value="2"/>
</dbReference>
<feature type="compositionally biased region" description="Basic residues" evidence="4">
    <location>
        <begin position="519"/>
        <end position="529"/>
    </location>
</feature>
<feature type="compositionally biased region" description="Pro residues" evidence="4">
    <location>
        <begin position="787"/>
        <end position="800"/>
    </location>
</feature>
<feature type="compositionally biased region" description="Polar residues" evidence="4">
    <location>
        <begin position="421"/>
        <end position="433"/>
    </location>
</feature>